<gene>
    <name evidence="3" type="ORF">DICVIV_00498</name>
</gene>
<evidence type="ECO:0000313" key="3">
    <source>
        <dbReference type="EMBL" id="KJH53374.1"/>
    </source>
</evidence>
<evidence type="ECO:0000256" key="1">
    <source>
        <dbReference type="ARBA" id="ARBA00022741"/>
    </source>
</evidence>
<organism evidence="3 4">
    <name type="scientific">Dictyocaulus viviparus</name>
    <name type="common">Bovine lungworm</name>
    <dbReference type="NCBI Taxonomy" id="29172"/>
    <lineage>
        <taxon>Eukaryota</taxon>
        <taxon>Metazoa</taxon>
        <taxon>Ecdysozoa</taxon>
        <taxon>Nematoda</taxon>
        <taxon>Chromadorea</taxon>
        <taxon>Rhabditida</taxon>
        <taxon>Rhabditina</taxon>
        <taxon>Rhabditomorpha</taxon>
        <taxon>Strongyloidea</taxon>
        <taxon>Metastrongylidae</taxon>
        <taxon>Dictyocaulus</taxon>
    </lineage>
</organism>
<dbReference type="GO" id="GO:0005524">
    <property type="term" value="F:ATP binding"/>
    <property type="evidence" value="ECO:0007669"/>
    <property type="project" value="UniProtKB-KW"/>
</dbReference>
<reference evidence="4" key="2">
    <citation type="journal article" date="2016" name="Sci. Rep.">
        <title>Dictyocaulus viviparus genome, variome and transcriptome elucidate lungworm biology and support future intervention.</title>
        <authorList>
            <person name="McNulty S.N."/>
            <person name="Strube C."/>
            <person name="Rosa B.A."/>
            <person name="Martin J.C."/>
            <person name="Tyagi R."/>
            <person name="Choi Y.J."/>
            <person name="Wang Q."/>
            <person name="Hallsworth Pepin K."/>
            <person name="Zhang X."/>
            <person name="Ozersky P."/>
            <person name="Wilson R.K."/>
            <person name="Sternberg P.W."/>
            <person name="Gasser R.B."/>
            <person name="Mitreva M."/>
        </authorList>
    </citation>
    <scope>NUCLEOTIDE SEQUENCE [LARGE SCALE GENOMIC DNA]</scope>
    <source>
        <strain evidence="4">HannoverDv2000</strain>
    </source>
</reference>
<dbReference type="PANTHER" id="PTHR12169:SF6">
    <property type="entry name" value="AFG1-LIKE ATPASE"/>
    <property type="match status" value="1"/>
</dbReference>
<dbReference type="AlphaFoldDB" id="A0A0D8YBH6"/>
<evidence type="ECO:0000256" key="2">
    <source>
        <dbReference type="ARBA" id="ARBA00022840"/>
    </source>
</evidence>
<dbReference type="PANTHER" id="PTHR12169">
    <property type="entry name" value="ATPASE N2B"/>
    <property type="match status" value="1"/>
</dbReference>
<dbReference type="EMBL" id="KN716153">
    <property type="protein sequence ID" value="KJH53374.1"/>
    <property type="molecule type" value="Genomic_DNA"/>
</dbReference>
<name>A0A0D8YBH6_DICVI</name>
<keyword evidence="1" id="KW-0547">Nucleotide-binding</keyword>
<keyword evidence="4" id="KW-1185">Reference proteome</keyword>
<sequence>MVDTFYDQKVRLVISAEAPPEGLFRLNEDFDGRLSDSQRVLMDDLDINDNSESVEANVFSGEDEIFACDRTVSRLYEMQSNSYWNARKPSSH</sequence>
<dbReference type="GO" id="GO:0016887">
    <property type="term" value="F:ATP hydrolysis activity"/>
    <property type="evidence" value="ECO:0007669"/>
    <property type="project" value="InterPro"/>
</dbReference>
<proteinExistence type="predicted"/>
<reference evidence="3 4" key="1">
    <citation type="submission" date="2013-11" db="EMBL/GenBank/DDBJ databases">
        <title>Draft genome of the bovine lungworm Dictyocaulus viviparus.</title>
        <authorList>
            <person name="Mitreva M."/>
        </authorList>
    </citation>
    <scope>NUCLEOTIDE SEQUENCE [LARGE SCALE GENOMIC DNA]</scope>
    <source>
        <strain evidence="3 4">HannoverDv2000</strain>
    </source>
</reference>
<keyword evidence="2" id="KW-0067">ATP-binding</keyword>
<protein>
    <submittedName>
        <fullName evidence="3">Uncharacterized protein</fullName>
    </submittedName>
</protein>
<dbReference type="InterPro" id="IPR005654">
    <property type="entry name" value="ATPase_AFG1-like"/>
</dbReference>
<accession>A0A0D8YBH6</accession>
<evidence type="ECO:0000313" key="4">
    <source>
        <dbReference type="Proteomes" id="UP000053766"/>
    </source>
</evidence>
<dbReference type="GO" id="GO:0005739">
    <property type="term" value="C:mitochondrion"/>
    <property type="evidence" value="ECO:0007669"/>
    <property type="project" value="TreeGrafter"/>
</dbReference>
<dbReference type="Proteomes" id="UP000053766">
    <property type="component" value="Unassembled WGS sequence"/>
</dbReference>
<dbReference type="OrthoDB" id="548867at2759"/>